<accession>A0A1D2N800</accession>
<dbReference type="AlphaFoldDB" id="A0A1D2N800"/>
<proteinExistence type="predicted"/>
<organism evidence="2 3">
    <name type="scientific">Orchesella cincta</name>
    <name type="common">Springtail</name>
    <name type="synonym">Podura cincta</name>
    <dbReference type="NCBI Taxonomy" id="48709"/>
    <lineage>
        <taxon>Eukaryota</taxon>
        <taxon>Metazoa</taxon>
        <taxon>Ecdysozoa</taxon>
        <taxon>Arthropoda</taxon>
        <taxon>Hexapoda</taxon>
        <taxon>Collembola</taxon>
        <taxon>Entomobryomorpha</taxon>
        <taxon>Entomobryoidea</taxon>
        <taxon>Orchesellidae</taxon>
        <taxon>Orchesellinae</taxon>
        <taxon>Orchesella</taxon>
    </lineage>
</organism>
<evidence type="ECO:0000256" key="1">
    <source>
        <dbReference type="SAM" id="MobiDB-lite"/>
    </source>
</evidence>
<dbReference type="Proteomes" id="UP000094527">
    <property type="component" value="Unassembled WGS sequence"/>
</dbReference>
<reference evidence="2 3" key="1">
    <citation type="journal article" date="2016" name="Genome Biol. Evol.">
        <title>Gene Family Evolution Reflects Adaptation to Soil Environmental Stressors in the Genome of the Collembolan Orchesella cincta.</title>
        <authorList>
            <person name="Faddeeva-Vakhrusheva A."/>
            <person name="Derks M.F."/>
            <person name="Anvar S.Y."/>
            <person name="Agamennone V."/>
            <person name="Suring W."/>
            <person name="Smit S."/>
            <person name="van Straalen N.M."/>
            <person name="Roelofs D."/>
        </authorList>
    </citation>
    <scope>NUCLEOTIDE SEQUENCE [LARGE SCALE GENOMIC DNA]</scope>
    <source>
        <tissue evidence="2">Mixed pool</tissue>
    </source>
</reference>
<name>A0A1D2N800_ORCCI</name>
<comment type="caution">
    <text evidence="2">The sequence shown here is derived from an EMBL/GenBank/DDBJ whole genome shotgun (WGS) entry which is preliminary data.</text>
</comment>
<feature type="region of interest" description="Disordered" evidence="1">
    <location>
        <begin position="129"/>
        <end position="171"/>
    </location>
</feature>
<protein>
    <submittedName>
        <fullName evidence="2">Uncharacterized protein</fullName>
    </submittedName>
</protein>
<keyword evidence="3" id="KW-1185">Reference proteome</keyword>
<dbReference type="EMBL" id="LJIJ01000172">
    <property type="protein sequence ID" value="ODN01096.1"/>
    <property type="molecule type" value="Genomic_DNA"/>
</dbReference>
<gene>
    <name evidence="2" type="ORF">Ocin01_05587</name>
</gene>
<evidence type="ECO:0000313" key="3">
    <source>
        <dbReference type="Proteomes" id="UP000094527"/>
    </source>
</evidence>
<evidence type="ECO:0000313" key="2">
    <source>
        <dbReference type="EMBL" id="ODN01096.1"/>
    </source>
</evidence>
<sequence length="171" mass="18262">MNQNQSGSATSNDIMNDWRNGNGIPVYQHFSAPSTTFVNNFSQPGVYNITIALPGSVGRMNPTITAPPSGIPSRQPGMTLGSHNQPNFGGAPSMTRPNYHHEGQIRQTTMPGTPVQGNGLAIPVGVRTPQMPRMLTPPPDYDARQMDEVFPPTPPASVVTSPVGAQPSQFQ</sequence>